<reference evidence="1 2" key="1">
    <citation type="submission" date="2012-09" db="EMBL/GenBank/DDBJ databases">
        <title>Genome Sequence of Bacillus sp. DW5-4.</title>
        <authorList>
            <person name="Lai Q."/>
            <person name="Liu Y."/>
            <person name="Shao Z."/>
        </authorList>
    </citation>
    <scope>NUCLEOTIDE SEQUENCE [LARGE SCALE GENOMIC DNA]</scope>
    <source>
        <strain evidence="1 2">DW5-4</strain>
    </source>
</reference>
<dbReference type="Proteomes" id="UP000028091">
    <property type="component" value="Unassembled WGS sequence"/>
</dbReference>
<dbReference type="EMBL" id="JOTP01000031">
    <property type="protein sequence ID" value="KEP25137.1"/>
    <property type="molecule type" value="Genomic_DNA"/>
</dbReference>
<organism evidence="1 2">
    <name type="scientific">Bacillus zhangzhouensis</name>
    <dbReference type="NCBI Taxonomy" id="1178540"/>
    <lineage>
        <taxon>Bacteria</taxon>
        <taxon>Bacillati</taxon>
        <taxon>Bacillota</taxon>
        <taxon>Bacilli</taxon>
        <taxon>Bacillales</taxon>
        <taxon>Bacillaceae</taxon>
        <taxon>Bacillus</taxon>
    </lineage>
</organism>
<dbReference type="RefSeq" id="WP_034324668.1">
    <property type="nucleotide sequence ID" value="NZ_JOTP01000031.1"/>
</dbReference>
<keyword evidence="2" id="KW-1185">Reference proteome</keyword>
<evidence type="ECO:0000313" key="1">
    <source>
        <dbReference type="EMBL" id="KEP25137.1"/>
    </source>
</evidence>
<name>A0A081L7B1_9BACI</name>
<dbReference type="eggNOG" id="ENOG502ZXHK">
    <property type="taxonomic scope" value="Bacteria"/>
</dbReference>
<accession>A0A081L7B1</accession>
<dbReference type="AlphaFoldDB" id="A0A081L7B1"/>
<protein>
    <submittedName>
        <fullName evidence="1">Uncharacterized protein</fullName>
    </submittedName>
</protein>
<sequence length="89" mass="10545">MCTSENRRNDEENRFYDWTIHYPEHLTAVKDDTEKKMDFLEQTVEFKGIIRVDENDELQMKPTWDCVIIINAKHMSVTVRDAEDVVGLP</sequence>
<comment type="caution">
    <text evidence="1">The sequence shown here is derived from an EMBL/GenBank/DDBJ whole genome shotgun (WGS) entry which is preliminary data.</text>
</comment>
<gene>
    <name evidence="1" type="ORF">BA70_11890</name>
</gene>
<dbReference type="OrthoDB" id="2905288at2"/>
<evidence type="ECO:0000313" key="2">
    <source>
        <dbReference type="Proteomes" id="UP000028091"/>
    </source>
</evidence>
<proteinExistence type="predicted"/>